<dbReference type="InterPro" id="IPR038490">
    <property type="entry name" value="Gingipain_propep_sf"/>
</dbReference>
<dbReference type="AlphaFoldDB" id="A0A1M5UMY6"/>
<feature type="domain" description="Gingipain" evidence="3">
    <location>
        <begin position="459"/>
        <end position="906"/>
    </location>
</feature>
<dbReference type="RefSeq" id="WP_073139106.1">
    <property type="nucleotide sequence ID" value="NZ_FQWQ01000003.1"/>
</dbReference>
<dbReference type="InterPro" id="IPR029031">
    <property type="entry name" value="Gingipain_N_sf"/>
</dbReference>
<evidence type="ECO:0000313" key="5">
    <source>
        <dbReference type="Proteomes" id="UP000184212"/>
    </source>
</evidence>
<dbReference type="InterPro" id="IPR029030">
    <property type="entry name" value="Caspase-like_dom_sf"/>
</dbReference>
<keyword evidence="5" id="KW-1185">Reference proteome</keyword>
<feature type="region of interest" description="Disordered" evidence="2">
    <location>
        <begin position="1003"/>
        <end position="1039"/>
    </location>
</feature>
<dbReference type="Gene3D" id="3.40.50.1460">
    <property type="match status" value="1"/>
</dbReference>
<proteinExistence type="predicted"/>
<dbReference type="Pfam" id="PF01364">
    <property type="entry name" value="Peptidase_C25"/>
    <property type="match status" value="2"/>
</dbReference>
<reference evidence="4 5" key="1">
    <citation type="submission" date="2016-11" db="EMBL/GenBank/DDBJ databases">
        <authorList>
            <person name="Jaros S."/>
            <person name="Januszkiewicz K."/>
            <person name="Wedrychowicz H."/>
        </authorList>
    </citation>
    <scope>NUCLEOTIDE SEQUENCE [LARGE SCALE GENOMIC DNA]</scope>
    <source>
        <strain evidence="4 5">DSM 24574</strain>
    </source>
</reference>
<gene>
    <name evidence="4" type="ORF">SAMN04488109_4782</name>
</gene>
<dbReference type="GO" id="GO:0006508">
    <property type="term" value="P:proteolysis"/>
    <property type="evidence" value="ECO:0007669"/>
    <property type="project" value="InterPro"/>
</dbReference>
<name>A0A1M5UMY6_9BACT</name>
<keyword evidence="1" id="KW-0732">Signal</keyword>
<evidence type="ECO:0000313" key="4">
    <source>
        <dbReference type="EMBL" id="SHH64228.1"/>
    </source>
</evidence>
<sequence>MKVHLSNQKEHQSVENAFAFRIEMSPEEFRIKETPFGVRFEYSKEFKSMNEPGTPALPSKIVNVALPGNASRLKLETTVESSKKLFKKPVFVMPVQDLQVASARENFRVEKQRMESINRAVEQLEQEPRAIPFSHGAMPDPKVYNEFLSKPVPVAELLHTTLAGNNLIAAIRVNPITIGSDFIPVLNEVIDLLITYKIQRSEKIDRKTTMRSLSPNKTIQQSLVDQLKETVINPREVIDITHIPWFVFGQYDYLVITDNKRWNSETLEPSTAVGDMVTAFAKLVEWKREKGLKARVVTITDIMNGVYGNFKTGAVDLQEVIRNFMKHAHSAWGVTWCLLGGDIEIVPVRLAAGECRGDVTEQTANNPPHDNEAFWTGTFTKIKAVSLGEWFSVNDSYLKLTNKTTGRLIPKKAPLNHLTIHPLENVRINGLIHLPIDFFETTAQFQHRLGWYFCTDETYTTYSSTPTNFVRVDGDASIIHAPLRFHYTWNTIPTDFYYASLFGPNYGIAGKHDWDANNNRLYGQHEYASDFDPVNWHADIMVGRAPASTPAEAEVFVDKVMAYEKFRMEDGTSLDRNYLDKMLLVSTNWGGRIGYWASSTNPPPAGQFYTDAAHSRAILQTNADFTRDWEWELISWINDTDVWLIPYDRNAAPGVRGWYYAFSPTDLRPAIIEFNLPWGVHFEFPMITNTIVIYGNASDIAPQLFILDRTEADGSMMDSEALREQIDAELPLFRRFNRLYEDIDSLPIANRNAAPVQRFTDAALETALNDGHHFLSLSGHGSMGGCCGVNSWTAGNATNGNKYFIAFADSCLTNDYEYADSMSESLVNNPHGGAVAYVGHTRFSWIGLGDDFERAFFHELVNTRHIGLMHNSRLNVLLTSSRGPLDHYNKWSVLALNLLGDPEMEVRKTKPAIIIPHVYFELERLYIKVFEGGFARKQITDFQVRITTQELSQALVPDEDGKIPFEKDWLLQEKLMVSITVDNGIPYTMTGEEIQARMIMSRQEEAAADVPEAEASPQQEMTKATSKVAPAESELLLHS</sequence>
<feature type="compositionally biased region" description="Polar residues" evidence="2">
    <location>
        <begin position="1016"/>
        <end position="1025"/>
    </location>
</feature>
<dbReference type="OrthoDB" id="1110382at2"/>
<dbReference type="InterPro" id="IPR001769">
    <property type="entry name" value="Gingipain"/>
</dbReference>
<accession>A0A1M5UMY6</accession>
<dbReference type="EMBL" id="FQWQ01000003">
    <property type="protein sequence ID" value="SHH64228.1"/>
    <property type="molecule type" value="Genomic_DNA"/>
</dbReference>
<dbReference type="Proteomes" id="UP000184212">
    <property type="component" value="Unassembled WGS sequence"/>
</dbReference>
<dbReference type="Gene3D" id="3.40.50.10390">
    <property type="entry name" value="Gingipain r, domain 1"/>
    <property type="match status" value="1"/>
</dbReference>
<dbReference type="SUPFAM" id="SSF52129">
    <property type="entry name" value="Caspase-like"/>
    <property type="match status" value="2"/>
</dbReference>
<organism evidence="4 5">
    <name type="scientific">Chryseolinea serpens</name>
    <dbReference type="NCBI Taxonomy" id="947013"/>
    <lineage>
        <taxon>Bacteria</taxon>
        <taxon>Pseudomonadati</taxon>
        <taxon>Bacteroidota</taxon>
        <taxon>Cytophagia</taxon>
        <taxon>Cytophagales</taxon>
        <taxon>Fulvivirgaceae</taxon>
        <taxon>Chryseolinea</taxon>
    </lineage>
</organism>
<protein>
    <submittedName>
        <fullName evidence="4">Peptidase family C25</fullName>
    </submittedName>
</protein>
<dbReference type="GO" id="GO:0008234">
    <property type="term" value="F:cysteine-type peptidase activity"/>
    <property type="evidence" value="ECO:0007669"/>
    <property type="project" value="InterPro"/>
</dbReference>
<evidence type="ECO:0000256" key="2">
    <source>
        <dbReference type="SAM" id="MobiDB-lite"/>
    </source>
</evidence>
<evidence type="ECO:0000256" key="1">
    <source>
        <dbReference type="ARBA" id="ARBA00022729"/>
    </source>
</evidence>
<dbReference type="Gene3D" id="2.60.40.3800">
    <property type="match status" value="1"/>
</dbReference>
<feature type="domain" description="Gingipain" evidence="3">
    <location>
        <begin position="253"/>
        <end position="356"/>
    </location>
</feature>
<dbReference type="STRING" id="947013.SAMN04488109_4782"/>
<evidence type="ECO:0000259" key="3">
    <source>
        <dbReference type="Pfam" id="PF01364"/>
    </source>
</evidence>